<dbReference type="EMBL" id="LT629695">
    <property type="protein sequence ID" value="SDH65569.1"/>
    <property type="molecule type" value="Genomic_DNA"/>
</dbReference>
<evidence type="ECO:0000259" key="7">
    <source>
        <dbReference type="PROSITE" id="PS50847"/>
    </source>
</evidence>
<dbReference type="STRING" id="399736.SAMN04489720_1909"/>
<dbReference type="PROSITE" id="PS50847">
    <property type="entry name" value="GRAM_POS_ANCHORING"/>
    <property type="match status" value="1"/>
</dbReference>
<evidence type="ECO:0000313" key="9">
    <source>
        <dbReference type="Proteomes" id="UP000198822"/>
    </source>
</evidence>
<keyword evidence="5" id="KW-0812">Transmembrane</keyword>
<reference evidence="9" key="1">
    <citation type="submission" date="2016-10" db="EMBL/GenBank/DDBJ databases">
        <authorList>
            <person name="Varghese N."/>
            <person name="Submissions S."/>
        </authorList>
    </citation>
    <scope>NUCLEOTIDE SEQUENCE [LARGE SCALE GENOMIC DNA]</scope>
    <source>
        <strain evidence="9">DSM 22002</strain>
    </source>
</reference>
<dbReference type="InterPro" id="IPR055354">
    <property type="entry name" value="DUF7507"/>
</dbReference>
<feature type="chain" id="PRO_5009243322" evidence="6">
    <location>
        <begin position="26"/>
        <end position="1286"/>
    </location>
</feature>
<keyword evidence="3 6" id="KW-0732">Signal</keyword>
<organism evidence="8 9">
    <name type="scientific">Agrococcus jejuensis</name>
    <dbReference type="NCBI Taxonomy" id="399736"/>
    <lineage>
        <taxon>Bacteria</taxon>
        <taxon>Bacillati</taxon>
        <taxon>Actinomycetota</taxon>
        <taxon>Actinomycetes</taxon>
        <taxon>Micrococcales</taxon>
        <taxon>Microbacteriaceae</taxon>
        <taxon>Agrococcus</taxon>
    </lineage>
</organism>
<sequence>MLVAGMLALAGVTAVSSLAAPAAQAAQPAFTCTSGVVYATSGTGQITRIDAATGATSANGAFTVPAGNAVNAIALPEGGGDLLYGYDRTAGQVLRYDAATETTQTFPGVANTSATIAGAIDPATGIYYFATGGSPWVLYAFDTATSTLIGQVGTISGLGTNGDMAFDAVGNLYVVSNSSSTAAGTFARVDAPIATAAGSVAYTAASISTMPANLGQYASLAVVADGSIAIGSGTTVTRVAPQTGAILSQTAVTVPGTLADMASCAYPNLLLVEKDLPEGRYAPTDQFRVELSGSGTQTPYVGVTEGDDVGVQDQASETAGPLLGVDGVAGTFTEVGVGTTDLANYTTTWQCVDEASGTVVASGSGTSGSVSVAQGSGALDVRCTFTNIPLQPGIGLDKEITDVVDVNGNGVHDAGDQILWGFTVTNTGETTLTDVVVHDDMLAAAGIGVTCAPTTLQPGGVATCTADAPYTITAADVTNGQVVNTATATGVPPLLPPVTSPPDSTETPVGGYVVDKEADPESGTAVTLGDTITYTITVTHVGTAPVPGAMLVDDLSDVLDDATYLGDATATAGDLTFDEATGRLSWTGDLADGDVVTITYSVTVTGAGDAMLANVVTSPGCAGDCSTAHPVGSYSVVKSADPPSGSSVAPGDVVTYTLTVTQAGQAAVQDATLVDDLSDVLDDATYRGDATASAGSVAVDPTTGALTWTGDLAVGDVVTITYSVEVTGAGDARLGNVVTSPGCTTECGTEHLVGTYVVAKDADPASGSSVAAGDVVAYTLTVTQQGAGSVAGATLVDDLTAVLDDATFADDAVASSGDVAFDAATSTLTWSGDLAVGDVVTITYSVRVTGAGDAVLDNVVTSPGCTSDCSTQHLVGGYVVAKSSDPASGSTVAIGDRIDYVVTVSQTGAGAVDGATFVDDLTAVLDDAELDGDVVASAGHAAFDETTGALTWSGDLAVGDVVTVTYSVVVTGAGDTSLANVVTSPGCAEACTTEHITGDYAVAKSADPMSGATVAVGQAVAYTIIVTQRGEGAVEAALVDDLADVLDDATLVGTAQATLGTVDVDGSTLSWSGTLQPGEVATITYSVIVTADGDATLRNVVTSDGCADACSTEHPVGGFVVAKTADPASGTEVAPGDVVTYALTVRSTGTGAIDDASIVDDLSAVLDDARWNGDAQATSGSVVRDGSALVWTGDLAPGQTVTISYSVTVVAGGDGRLQNVVTTDDARGSCDPAATCTTTHRVPPAVAALPRTGLEIGAWALTIAALLVAAGAVMLVVAARRRRAQR</sequence>
<evidence type="ECO:0000256" key="5">
    <source>
        <dbReference type="SAM" id="Phobius"/>
    </source>
</evidence>
<evidence type="ECO:0000256" key="4">
    <source>
        <dbReference type="ARBA" id="ARBA00023088"/>
    </source>
</evidence>
<dbReference type="InterPro" id="IPR048834">
    <property type="entry name" value="SpaA_pre-album"/>
</dbReference>
<keyword evidence="5" id="KW-1133">Transmembrane helix</keyword>
<feature type="domain" description="Gram-positive cocci surface proteins LPxTG" evidence="7">
    <location>
        <begin position="1249"/>
        <end position="1286"/>
    </location>
</feature>
<dbReference type="Pfam" id="PF20674">
    <property type="entry name" value="SpaA_3"/>
    <property type="match status" value="1"/>
</dbReference>
<evidence type="ECO:0000256" key="3">
    <source>
        <dbReference type="ARBA" id="ARBA00022729"/>
    </source>
</evidence>
<dbReference type="PANTHER" id="PTHR34819">
    <property type="entry name" value="LARGE CYSTEINE-RICH PERIPLASMIC PROTEIN OMCB"/>
    <property type="match status" value="1"/>
</dbReference>
<keyword evidence="9" id="KW-1185">Reference proteome</keyword>
<dbReference type="Gene3D" id="2.60.40.740">
    <property type="match status" value="2"/>
</dbReference>
<dbReference type="NCBIfam" id="TIGR01451">
    <property type="entry name" value="B_ant_repeat"/>
    <property type="match status" value="3"/>
</dbReference>
<dbReference type="Proteomes" id="UP000198822">
    <property type="component" value="Chromosome I"/>
</dbReference>
<feature type="signal peptide" evidence="6">
    <location>
        <begin position="1"/>
        <end position="25"/>
    </location>
</feature>
<dbReference type="InterPro" id="IPR051172">
    <property type="entry name" value="Chlamydia_OmcB"/>
</dbReference>
<dbReference type="Pfam" id="PF24346">
    <property type="entry name" value="DUF7507"/>
    <property type="match status" value="1"/>
</dbReference>
<dbReference type="InterPro" id="IPR057687">
    <property type="entry name" value="DUF7927"/>
</dbReference>
<evidence type="ECO:0000256" key="1">
    <source>
        <dbReference type="ARBA" id="ARBA00022512"/>
    </source>
</evidence>
<protein>
    <submittedName>
        <fullName evidence="8">LPXTG-motif cell wall anchor domain-containing protein/conserved repeat domain-containing protein</fullName>
    </submittedName>
</protein>
<accession>A0A1G8E7F9</accession>
<dbReference type="SUPFAM" id="SSF63825">
    <property type="entry name" value="YWTD domain"/>
    <property type="match status" value="1"/>
</dbReference>
<dbReference type="Pfam" id="PF00746">
    <property type="entry name" value="Gram_pos_anchor"/>
    <property type="match status" value="1"/>
</dbReference>
<keyword evidence="2" id="KW-0964">Secreted</keyword>
<evidence type="ECO:0000256" key="6">
    <source>
        <dbReference type="SAM" id="SignalP"/>
    </source>
</evidence>
<proteinExistence type="predicted"/>
<keyword evidence="5" id="KW-0472">Membrane</keyword>
<name>A0A1G8E7F9_9MICO</name>
<dbReference type="NCBIfam" id="TIGR01167">
    <property type="entry name" value="LPXTG_anchor"/>
    <property type="match status" value="1"/>
</dbReference>
<gene>
    <name evidence="8" type="ORF">SAMN04489720_1909</name>
</gene>
<keyword evidence="1" id="KW-0134">Cell wall</keyword>
<keyword evidence="4" id="KW-0572">Peptidoglycan-anchor</keyword>
<dbReference type="InterPro" id="IPR019931">
    <property type="entry name" value="LPXTG_anchor"/>
</dbReference>
<feature type="transmembrane region" description="Helical" evidence="5">
    <location>
        <begin position="1256"/>
        <end position="1279"/>
    </location>
</feature>
<evidence type="ECO:0000256" key="2">
    <source>
        <dbReference type="ARBA" id="ARBA00022525"/>
    </source>
</evidence>
<evidence type="ECO:0000313" key="8">
    <source>
        <dbReference type="EMBL" id="SDH65569.1"/>
    </source>
</evidence>
<dbReference type="InterPro" id="IPR047589">
    <property type="entry name" value="DUF11_rpt"/>
</dbReference>
<dbReference type="Pfam" id="PF25549">
    <property type="entry name" value="DUF7927"/>
    <property type="match status" value="6"/>
</dbReference>